<dbReference type="EMBL" id="CP091430">
    <property type="protein sequence ID" value="UVI31215.1"/>
    <property type="molecule type" value="Genomic_DNA"/>
</dbReference>
<sequence>MTQKMPPVTLNDFSYGLNDRDDPSLIPNQALTAVNNFIIDRGGIKLRHGYVKHTTAPISSSLRQIYTFYKNNGSNELLGVSNGLLFKESAGALEQIPFINALSSSKTQMLTYKARDTLDDVVLVADGGKLKVYNQTDVKEVTPHVPVVDSGNNINEPEDPGLNDLVNLTNFRSIAIKQDRIYALAHPTVKNRLSFCHHDPRLGYAVYDYWPATHFYDMVSEQNDEAITLRTFRDAIIVFNRRTMWAFYGDGRTVTDYELKRINVPSGLLAEDSVAYVGNNLFYLSDTHVYALFSTERDYISAEIVSRDIENTIKAIPLEDRKRAVGAFHDNKYYLSFPDGTTLVLDTTLPSPMNKYGSWTVFSNIKANSFLERDGYLHFSSDTGFIFKLDPEALNDDGAEISGMFRTKRLDFGFPVQVKKFKRFWIVAKQYDSESSTFDFNIIIDDIRREINSISTDESGVWDEGDWDEVNWDFKDVVQKRLRVSERGKTIQFEVTHATLDEPLTVFQIVSLFKLKKAK</sequence>
<protein>
    <recommendedName>
        <fullName evidence="3">Phage tail protein</fullName>
    </recommendedName>
</protein>
<keyword evidence="2" id="KW-1185">Reference proteome</keyword>
<dbReference type="RefSeq" id="WP_258387279.1">
    <property type="nucleotide sequence ID" value="NZ_CP091430.1"/>
</dbReference>
<evidence type="ECO:0008006" key="3">
    <source>
        <dbReference type="Google" id="ProtNLM"/>
    </source>
</evidence>
<evidence type="ECO:0000313" key="1">
    <source>
        <dbReference type="EMBL" id="UVI31215.1"/>
    </source>
</evidence>
<reference evidence="1" key="1">
    <citation type="submission" date="2022-01" db="EMBL/GenBank/DDBJ databases">
        <title>Paenibacillus spongiae sp. nov., isolated from marine sponge.</title>
        <authorList>
            <person name="Li Z."/>
            <person name="Zhang M."/>
        </authorList>
    </citation>
    <scope>NUCLEOTIDE SEQUENCE</scope>
    <source>
        <strain evidence="1">PHS-Z3</strain>
    </source>
</reference>
<dbReference type="Proteomes" id="UP001057877">
    <property type="component" value="Chromosome"/>
</dbReference>
<name>A0ABY5SFD5_9BACL</name>
<accession>A0ABY5SFD5</accession>
<organism evidence="1 2">
    <name type="scientific">Paenibacillus spongiae</name>
    <dbReference type="NCBI Taxonomy" id="2909671"/>
    <lineage>
        <taxon>Bacteria</taxon>
        <taxon>Bacillati</taxon>
        <taxon>Bacillota</taxon>
        <taxon>Bacilli</taxon>
        <taxon>Bacillales</taxon>
        <taxon>Paenibacillaceae</taxon>
        <taxon>Paenibacillus</taxon>
    </lineage>
</organism>
<proteinExistence type="predicted"/>
<evidence type="ECO:0000313" key="2">
    <source>
        <dbReference type="Proteomes" id="UP001057877"/>
    </source>
</evidence>
<gene>
    <name evidence="1" type="ORF">L1F29_05055</name>
</gene>